<accession>A0AB39QPD1</accession>
<dbReference type="EMBL" id="CP163441">
    <property type="protein sequence ID" value="XDQ44081.1"/>
    <property type="molecule type" value="Genomic_DNA"/>
</dbReference>
<name>A0AB39QPD1_9ACTN</name>
<dbReference type="AlphaFoldDB" id="A0AB39QPD1"/>
<organism evidence="1">
    <name type="scientific">Streptomyces sp. R39</name>
    <dbReference type="NCBI Taxonomy" id="3238631"/>
    <lineage>
        <taxon>Bacteria</taxon>
        <taxon>Bacillati</taxon>
        <taxon>Actinomycetota</taxon>
        <taxon>Actinomycetes</taxon>
        <taxon>Kitasatosporales</taxon>
        <taxon>Streptomycetaceae</taxon>
        <taxon>Streptomyces</taxon>
    </lineage>
</organism>
<reference evidence="1" key="1">
    <citation type="submission" date="2024-07" db="EMBL/GenBank/DDBJ databases">
        <authorList>
            <person name="Yu S.T."/>
        </authorList>
    </citation>
    <scope>NUCLEOTIDE SEQUENCE</scope>
    <source>
        <strain evidence="1">R39</strain>
    </source>
</reference>
<evidence type="ECO:0000313" key="1">
    <source>
        <dbReference type="EMBL" id="XDQ44081.1"/>
    </source>
</evidence>
<sequence>MHYNYFRHYNQQDSRHVKGKSTMGHGDSLEDLHSLIALCPPPRNPGSYPSDHRELLHTYDTGCFDEFLWVFAENAPNSNLDIIRQTEQMRSAFRHKPLGTLRSVLNEHHATLEDLVQWGATDNADVLAWIAVGEPDSWPTVIIQAGQLNAVVFPADSTTTLLGLLTGSLRVPFFPDDFPSGNPEFDVNPYR</sequence>
<proteinExistence type="predicted"/>
<protein>
    <submittedName>
        <fullName evidence="1">Uncharacterized protein</fullName>
    </submittedName>
</protein>
<dbReference type="RefSeq" id="WP_369223071.1">
    <property type="nucleotide sequence ID" value="NZ_CP163441.1"/>
</dbReference>
<gene>
    <name evidence="1" type="ORF">AB5J52_18425</name>
</gene>